<dbReference type="InterPro" id="IPR029016">
    <property type="entry name" value="GAF-like_dom_sf"/>
</dbReference>
<keyword evidence="3" id="KW-1185">Reference proteome</keyword>
<dbReference type="Pfam" id="PF00990">
    <property type="entry name" value="GGDEF"/>
    <property type="match status" value="1"/>
</dbReference>
<dbReference type="PANTHER" id="PTHR45138:SF9">
    <property type="entry name" value="DIGUANYLATE CYCLASE DGCM-RELATED"/>
    <property type="match status" value="1"/>
</dbReference>
<dbReference type="PANTHER" id="PTHR45138">
    <property type="entry name" value="REGULATORY COMPONENTS OF SENSORY TRANSDUCTION SYSTEM"/>
    <property type="match status" value="1"/>
</dbReference>
<evidence type="ECO:0000313" key="3">
    <source>
        <dbReference type="Proteomes" id="UP001157017"/>
    </source>
</evidence>
<comment type="caution">
    <text evidence="2">The sequence shown here is derived from an EMBL/GenBank/DDBJ whole genome shotgun (WGS) entry which is preliminary data.</text>
</comment>
<dbReference type="InterPro" id="IPR003018">
    <property type="entry name" value="GAF"/>
</dbReference>
<dbReference type="Pfam" id="PF13492">
    <property type="entry name" value="GAF_3"/>
    <property type="match status" value="1"/>
</dbReference>
<dbReference type="NCBIfam" id="TIGR00254">
    <property type="entry name" value="GGDEF"/>
    <property type="match status" value="1"/>
</dbReference>
<dbReference type="SMART" id="SM00267">
    <property type="entry name" value="GGDEF"/>
    <property type="match status" value="1"/>
</dbReference>
<dbReference type="Proteomes" id="UP001157017">
    <property type="component" value="Unassembled WGS sequence"/>
</dbReference>
<dbReference type="InterPro" id="IPR000160">
    <property type="entry name" value="GGDEF_dom"/>
</dbReference>
<protein>
    <recommendedName>
        <fullName evidence="1">GGDEF domain-containing protein</fullName>
    </recommendedName>
</protein>
<accession>A0ABQ6JHJ0</accession>
<dbReference type="InterPro" id="IPR050469">
    <property type="entry name" value="Diguanylate_Cyclase"/>
</dbReference>
<feature type="domain" description="GGDEF" evidence="1">
    <location>
        <begin position="164"/>
        <end position="297"/>
    </location>
</feature>
<organism evidence="2 3">
    <name type="scientific">Angustibacter aerolatus</name>
    <dbReference type="NCBI Taxonomy" id="1162965"/>
    <lineage>
        <taxon>Bacteria</taxon>
        <taxon>Bacillati</taxon>
        <taxon>Actinomycetota</taxon>
        <taxon>Actinomycetes</taxon>
        <taxon>Kineosporiales</taxon>
        <taxon>Kineosporiaceae</taxon>
    </lineage>
</organism>
<proteinExistence type="predicted"/>
<dbReference type="Gene3D" id="3.30.70.270">
    <property type="match status" value="1"/>
</dbReference>
<dbReference type="CDD" id="cd01949">
    <property type="entry name" value="GGDEF"/>
    <property type="match status" value="1"/>
</dbReference>
<dbReference type="EMBL" id="BSUZ01000001">
    <property type="protein sequence ID" value="GMA86305.1"/>
    <property type="molecule type" value="Genomic_DNA"/>
</dbReference>
<sequence>MLQAAMSATDAQRATAWLVEGESIVARVSVPSAAPRSQVRRLSLGSGLAGQVAADGLARRLGHGHGDDTTALGGAALAAPLRRGHGVLGVIVVERETSRPDFGTDDEQMLTSLAGPAGIAVDNVLLHREAQRLSVTDPLTGAGNLRHMTTTLAREVERSTRFDRPLSVLLLDLDHFKNVNDTYGHTVGDAVLRELARRLASVVREVDTVARYGGEEFVVVTPETDTLGAEHLAERICETVREEPFVVGDDVVVVTVSVGVASLPIHGTASGDLVRAADEGLYAAKRAGRDQWQVAPGGEVRVDR</sequence>
<dbReference type="InterPro" id="IPR029787">
    <property type="entry name" value="Nucleotide_cyclase"/>
</dbReference>
<evidence type="ECO:0000313" key="2">
    <source>
        <dbReference type="EMBL" id="GMA86305.1"/>
    </source>
</evidence>
<dbReference type="InterPro" id="IPR043128">
    <property type="entry name" value="Rev_trsase/Diguanyl_cyclase"/>
</dbReference>
<evidence type="ECO:0000259" key="1">
    <source>
        <dbReference type="PROSITE" id="PS50887"/>
    </source>
</evidence>
<dbReference type="Gene3D" id="3.30.450.40">
    <property type="match status" value="1"/>
</dbReference>
<dbReference type="SUPFAM" id="SSF55073">
    <property type="entry name" value="Nucleotide cyclase"/>
    <property type="match status" value="1"/>
</dbReference>
<dbReference type="PROSITE" id="PS50887">
    <property type="entry name" value="GGDEF"/>
    <property type="match status" value="1"/>
</dbReference>
<name>A0ABQ6JHJ0_9ACTN</name>
<gene>
    <name evidence="2" type="ORF">GCM10025868_15550</name>
</gene>
<reference evidence="3" key="1">
    <citation type="journal article" date="2019" name="Int. J. Syst. Evol. Microbiol.">
        <title>The Global Catalogue of Microorganisms (GCM) 10K type strain sequencing project: providing services to taxonomists for standard genome sequencing and annotation.</title>
        <authorList>
            <consortium name="The Broad Institute Genomics Platform"/>
            <consortium name="The Broad Institute Genome Sequencing Center for Infectious Disease"/>
            <person name="Wu L."/>
            <person name="Ma J."/>
        </authorList>
    </citation>
    <scope>NUCLEOTIDE SEQUENCE [LARGE SCALE GENOMIC DNA]</scope>
    <source>
        <strain evidence="3">NBRC 108730</strain>
    </source>
</reference>
<dbReference type="SUPFAM" id="SSF55781">
    <property type="entry name" value="GAF domain-like"/>
    <property type="match status" value="1"/>
</dbReference>